<accession>A0A4P9Y3U7</accession>
<name>A0A4P9Y3U7_9FUNG</name>
<feature type="compositionally biased region" description="Basic residues" evidence="1">
    <location>
        <begin position="306"/>
        <end position="328"/>
    </location>
</feature>
<dbReference type="Gene3D" id="2.40.40.10">
    <property type="entry name" value="RlpA-like domain"/>
    <property type="match status" value="1"/>
</dbReference>
<proteinExistence type="predicted"/>
<protein>
    <recommendedName>
        <fullName evidence="5">Barwin domain-containing protein</fullName>
    </recommendedName>
</protein>
<organism evidence="3 4">
    <name type="scientific">Piptocephalis cylindrospora</name>
    <dbReference type="NCBI Taxonomy" id="1907219"/>
    <lineage>
        <taxon>Eukaryota</taxon>
        <taxon>Fungi</taxon>
        <taxon>Fungi incertae sedis</taxon>
        <taxon>Zoopagomycota</taxon>
        <taxon>Zoopagomycotina</taxon>
        <taxon>Zoopagomycetes</taxon>
        <taxon>Zoopagales</taxon>
        <taxon>Piptocephalidaceae</taxon>
        <taxon>Piptocephalis</taxon>
    </lineage>
</organism>
<dbReference type="CDD" id="cd22191">
    <property type="entry name" value="DPBB_RlpA_EXP_N-like"/>
    <property type="match status" value="1"/>
</dbReference>
<evidence type="ECO:0008006" key="5">
    <source>
        <dbReference type="Google" id="ProtNLM"/>
    </source>
</evidence>
<feature type="signal peptide" evidence="2">
    <location>
        <begin position="1"/>
        <end position="22"/>
    </location>
</feature>
<feature type="region of interest" description="Disordered" evidence="1">
    <location>
        <begin position="276"/>
        <end position="328"/>
    </location>
</feature>
<dbReference type="EMBL" id="KZ987974">
    <property type="protein sequence ID" value="RKP13638.1"/>
    <property type="molecule type" value="Genomic_DNA"/>
</dbReference>
<evidence type="ECO:0000256" key="2">
    <source>
        <dbReference type="SAM" id="SignalP"/>
    </source>
</evidence>
<reference evidence="4" key="1">
    <citation type="journal article" date="2018" name="Nat. Microbiol.">
        <title>Leveraging single-cell genomics to expand the fungal tree of life.</title>
        <authorList>
            <person name="Ahrendt S.R."/>
            <person name="Quandt C.A."/>
            <person name="Ciobanu D."/>
            <person name="Clum A."/>
            <person name="Salamov A."/>
            <person name="Andreopoulos B."/>
            <person name="Cheng J.F."/>
            <person name="Woyke T."/>
            <person name="Pelin A."/>
            <person name="Henrissat B."/>
            <person name="Reynolds N.K."/>
            <person name="Benny G.L."/>
            <person name="Smith M.E."/>
            <person name="James T.Y."/>
            <person name="Grigoriev I.V."/>
        </authorList>
    </citation>
    <scope>NUCLEOTIDE SEQUENCE [LARGE SCALE GENOMIC DNA]</scope>
</reference>
<dbReference type="InterPro" id="IPR036908">
    <property type="entry name" value="RlpA-like_sf"/>
</dbReference>
<evidence type="ECO:0000313" key="3">
    <source>
        <dbReference type="EMBL" id="RKP13638.1"/>
    </source>
</evidence>
<keyword evidence="2" id="KW-0732">Signal</keyword>
<sequence length="328" mass="35750">MLISSSLSPSLLFLLLSASTSAFIRTPKSPRSFIKTGSATWFIPDGVNDCSATFATHEAVVSIPETYFNNLGDKSPWCNTVVCLRNLDSPKKSVTARVLDSFNGTNDNLDITLGAFRALTNDKGVDDGILSRLSWTLGKCPDSPWRPFGKPQNAILHPPHPIHRPTLPVSPQRPVVPIILPNRSPIKSIKKIVTVKVVRKVKSTGKGLARGKTMGVVRLSPSISTSTKPKSINVATTKEKTVTTAAHAKSIIATAKAKPIAASKIKSTIKTKTPDAKIKIKIKSKNRKGDKSKSKHRRNDKDRSSRHGHSHDHRGHRGHRGHHGRHSS</sequence>
<gene>
    <name evidence="3" type="ORF">BJ684DRAFT_15983</name>
</gene>
<keyword evidence="4" id="KW-1185">Reference proteome</keyword>
<feature type="chain" id="PRO_5020914568" description="Barwin domain-containing protein" evidence="2">
    <location>
        <begin position="23"/>
        <end position="328"/>
    </location>
</feature>
<dbReference type="SUPFAM" id="SSF50685">
    <property type="entry name" value="Barwin-like endoglucanases"/>
    <property type="match status" value="1"/>
</dbReference>
<dbReference type="AlphaFoldDB" id="A0A4P9Y3U7"/>
<dbReference type="Proteomes" id="UP000267251">
    <property type="component" value="Unassembled WGS sequence"/>
</dbReference>
<evidence type="ECO:0000256" key="1">
    <source>
        <dbReference type="SAM" id="MobiDB-lite"/>
    </source>
</evidence>
<evidence type="ECO:0000313" key="4">
    <source>
        <dbReference type="Proteomes" id="UP000267251"/>
    </source>
</evidence>